<dbReference type="Gramene" id="TVU40719">
    <property type="protein sequence ID" value="TVU40719"/>
    <property type="gene ID" value="EJB05_14192"/>
</dbReference>
<dbReference type="Proteomes" id="UP000324897">
    <property type="component" value="Chromosome 4"/>
</dbReference>
<feature type="non-terminal residue" evidence="2">
    <location>
        <position position="1"/>
    </location>
</feature>
<feature type="region of interest" description="Disordered" evidence="1">
    <location>
        <begin position="383"/>
        <end position="458"/>
    </location>
</feature>
<dbReference type="OrthoDB" id="433414at2759"/>
<feature type="compositionally biased region" description="Basic and acidic residues" evidence="1">
    <location>
        <begin position="557"/>
        <end position="566"/>
    </location>
</feature>
<evidence type="ECO:0000313" key="2">
    <source>
        <dbReference type="EMBL" id="TVU40719.1"/>
    </source>
</evidence>
<gene>
    <name evidence="2" type="ORF">EJB05_14192</name>
</gene>
<feature type="region of interest" description="Disordered" evidence="1">
    <location>
        <begin position="206"/>
        <end position="239"/>
    </location>
</feature>
<organism evidence="2 3">
    <name type="scientific">Eragrostis curvula</name>
    <name type="common">weeping love grass</name>
    <dbReference type="NCBI Taxonomy" id="38414"/>
    <lineage>
        <taxon>Eukaryota</taxon>
        <taxon>Viridiplantae</taxon>
        <taxon>Streptophyta</taxon>
        <taxon>Embryophyta</taxon>
        <taxon>Tracheophyta</taxon>
        <taxon>Spermatophyta</taxon>
        <taxon>Magnoliopsida</taxon>
        <taxon>Liliopsida</taxon>
        <taxon>Poales</taxon>
        <taxon>Poaceae</taxon>
        <taxon>PACMAD clade</taxon>
        <taxon>Chloridoideae</taxon>
        <taxon>Eragrostideae</taxon>
        <taxon>Eragrostidinae</taxon>
        <taxon>Eragrostis</taxon>
    </lineage>
</organism>
<feature type="region of interest" description="Disordered" evidence="1">
    <location>
        <begin position="52"/>
        <end position="118"/>
    </location>
</feature>
<feature type="region of interest" description="Disordered" evidence="1">
    <location>
        <begin position="525"/>
        <end position="619"/>
    </location>
</feature>
<name>A0A5J9VWW0_9POAL</name>
<feature type="compositionally biased region" description="Basic residues" evidence="1">
    <location>
        <begin position="55"/>
        <end position="67"/>
    </location>
</feature>
<dbReference type="EMBL" id="RWGY01000007">
    <property type="protein sequence ID" value="TVU40719.1"/>
    <property type="molecule type" value="Genomic_DNA"/>
</dbReference>
<proteinExistence type="predicted"/>
<dbReference type="PANTHER" id="PTHR13017">
    <property type="entry name" value="5-FORMYLTETRAHYDROFOLATE CYCLO-LIGASE-RELATED"/>
    <property type="match status" value="1"/>
</dbReference>
<feature type="compositionally biased region" description="Basic residues" evidence="1">
    <location>
        <begin position="85"/>
        <end position="103"/>
    </location>
</feature>
<evidence type="ECO:0000313" key="3">
    <source>
        <dbReference type="Proteomes" id="UP000324897"/>
    </source>
</evidence>
<sequence>MHIWTPKGFQMAAGQSRIMLGPDCCRGEDDMSHELDQIYCCLVMLPTHSLPSQSRVRRGPLHQKKSAPRGGTHARDYHPTPQRGFKNKKSRSRLPRFTRRRCRSIPATSLRPSPPPPLLAPCPSPTPVSRRAFFGEETAASCGHGGGKGPRFQDTAAGHAAFFCFTLLLALRVDGRTAARAEMASAAAAGVGTADLRAWKWVMGRAGGRGRRARPAPRPPPHPQLRRHRNRRGIGDKNLLRPQPRLRTGFFSVLECSMIPAGYIPEACTSVGAAKYGRPLGLDERIKVDLIVIGLVAVDPNSGAWLGKGETAINPVAQPSRPLVEAPVVLLAEHDHAIDAPIRADHTGARHGGASDVRRYVAREEALRPGFVEAMTHLQVQDGAVETEPLPRSSSSDDAGRGAEDENDTVAISPLPPTHTSIHSTPPGRSQTTPNSTAPPPPTHTPSPGTRSSHQRQAVHVESHIDAALLYVYAKLAGAAEVAGQDVTTTMVSHAWLGLASMPSRNHLSTCSGSHALDAAAATTSPITGDSAGHEAEDESDAVAVSPTPPTSTQATKVKDDADLKPPKTPPRSSSSTRRRPRQAQDDVVAEADVQVLPGPPPTRYARRLRSRPSHVAPSLKPTPTWRAYPTLSCQNILGSIRGYLISKRSMLLQYILQVDNQSNSVRALQSAHRISDNQQAQRIPGAHCQPCPPHLLPLEKWNWWEVDWDSLGEERELLVFVRALKMFRDEVLSRVNAMASALLLLPWKEKQQQ</sequence>
<dbReference type="GO" id="GO:0005737">
    <property type="term" value="C:cytoplasm"/>
    <property type="evidence" value="ECO:0007669"/>
    <property type="project" value="TreeGrafter"/>
</dbReference>
<feature type="compositionally biased region" description="Low complexity" evidence="1">
    <location>
        <begin position="418"/>
        <end position="436"/>
    </location>
</feature>
<keyword evidence="3" id="KW-1185">Reference proteome</keyword>
<dbReference type="AlphaFoldDB" id="A0A5J9VWW0"/>
<comment type="caution">
    <text evidence="2">The sequence shown here is derived from an EMBL/GenBank/DDBJ whole genome shotgun (WGS) entry which is preliminary data.</text>
</comment>
<accession>A0A5J9VWW0</accession>
<reference evidence="2 3" key="1">
    <citation type="journal article" date="2019" name="Sci. Rep.">
        <title>A high-quality genome of Eragrostis curvula grass provides insights into Poaceae evolution and supports new strategies to enhance forage quality.</title>
        <authorList>
            <person name="Carballo J."/>
            <person name="Santos B.A.C.M."/>
            <person name="Zappacosta D."/>
            <person name="Garbus I."/>
            <person name="Selva J.P."/>
            <person name="Gallo C.A."/>
            <person name="Diaz A."/>
            <person name="Albertini E."/>
            <person name="Caccamo M."/>
            <person name="Echenique V."/>
        </authorList>
    </citation>
    <scope>NUCLEOTIDE SEQUENCE [LARGE SCALE GENOMIC DNA]</scope>
    <source>
        <strain evidence="3">cv. Victoria</strain>
        <tissue evidence="2">Leaf</tissue>
    </source>
</reference>
<dbReference type="PANTHER" id="PTHR13017:SF0">
    <property type="entry name" value="METHENYLTETRAHYDROFOLATE SYNTHASE DOMAIN-CONTAINING PROTEIN"/>
    <property type="match status" value="1"/>
</dbReference>
<protein>
    <submittedName>
        <fullName evidence="2">Uncharacterized protein</fullName>
    </submittedName>
</protein>
<evidence type="ECO:0000256" key="1">
    <source>
        <dbReference type="SAM" id="MobiDB-lite"/>
    </source>
</evidence>
<dbReference type="InterPro" id="IPR002698">
    <property type="entry name" value="FTHF_cligase"/>
</dbReference>